<evidence type="ECO:0000256" key="4">
    <source>
        <dbReference type="ARBA" id="ARBA00023315"/>
    </source>
</evidence>
<comment type="similarity">
    <text evidence="1 5">Belongs to the acetyltransferase family. RimI subfamily.</text>
</comment>
<gene>
    <name evidence="5 7" type="primary">rimI</name>
    <name evidence="7" type="ORF">EA660_03925</name>
</gene>
<dbReference type="PANTHER" id="PTHR43420:SF51">
    <property type="entry name" value="PEPTIDYL-LYSINE N-ACETYLTRANSFERASE YIAC"/>
    <property type="match status" value="1"/>
</dbReference>
<accession>A0A4V2HDS0</accession>
<evidence type="ECO:0000256" key="2">
    <source>
        <dbReference type="ARBA" id="ARBA00022490"/>
    </source>
</evidence>
<evidence type="ECO:0000256" key="1">
    <source>
        <dbReference type="ARBA" id="ARBA00005395"/>
    </source>
</evidence>
<evidence type="ECO:0000256" key="5">
    <source>
        <dbReference type="HAMAP-Rule" id="MF_02210"/>
    </source>
</evidence>
<comment type="subcellular location">
    <subcellularLocation>
        <location evidence="5">Cytoplasm</location>
    </subcellularLocation>
</comment>
<comment type="caution">
    <text evidence="5">Lacks conserved residue(s) required for the propagation of feature annotation.</text>
</comment>
<evidence type="ECO:0000313" key="7">
    <source>
        <dbReference type="EMBL" id="TAA28735.1"/>
    </source>
</evidence>
<dbReference type="NCBIfam" id="TIGR01575">
    <property type="entry name" value="rimI"/>
    <property type="match status" value="1"/>
</dbReference>
<evidence type="ECO:0000256" key="3">
    <source>
        <dbReference type="ARBA" id="ARBA00022679"/>
    </source>
</evidence>
<dbReference type="InterPro" id="IPR016181">
    <property type="entry name" value="Acyl_CoA_acyltransferase"/>
</dbReference>
<name>A0A4V2HDS0_9GAMM</name>
<dbReference type="PROSITE" id="PS51186">
    <property type="entry name" value="GNAT"/>
    <property type="match status" value="1"/>
</dbReference>
<dbReference type="EMBL" id="SHMC01000001">
    <property type="protein sequence ID" value="TAA28735.1"/>
    <property type="molecule type" value="Genomic_DNA"/>
</dbReference>
<dbReference type="GO" id="GO:0005737">
    <property type="term" value="C:cytoplasm"/>
    <property type="evidence" value="ECO:0007669"/>
    <property type="project" value="UniProtKB-SubCell"/>
</dbReference>
<sequence>MSAVQSDSGAASLRPMREADLDAVMAIEQRAYPFPWTRGIFRDCLAAGYPAWLLVEHGLAIGYGVISLAADEAHILNVCVAPERQGRGLGRQLLRALVQGARERRAERVFLEVRPSNPHAIALYHSEGFNEIGRRPRYYPARDGREDAIVMAIELIDGEIDRMPPL</sequence>
<feature type="binding site" evidence="5">
    <location>
        <position position="117"/>
    </location>
    <ligand>
        <name>acetyl-CoA</name>
        <dbReference type="ChEBI" id="CHEBI:57288"/>
    </ligand>
</feature>
<keyword evidence="3 5" id="KW-0808">Transferase</keyword>
<dbReference type="Proteomes" id="UP000292627">
    <property type="component" value="Unassembled WGS sequence"/>
</dbReference>
<dbReference type="InterPro" id="IPR043690">
    <property type="entry name" value="RimI"/>
</dbReference>
<dbReference type="Gene3D" id="3.40.630.30">
    <property type="match status" value="1"/>
</dbReference>
<dbReference type="Pfam" id="PF00583">
    <property type="entry name" value="Acetyltransf_1"/>
    <property type="match status" value="1"/>
</dbReference>
<protein>
    <recommendedName>
        <fullName evidence="5">[Ribosomal protein bS18]-alanine N-acetyltransferase</fullName>
        <ecNumber evidence="5">2.3.1.266</ecNumber>
    </recommendedName>
</protein>
<comment type="catalytic activity">
    <reaction evidence="5">
        <text>N-terminal L-alanyl-[ribosomal protein bS18] + acetyl-CoA = N-terminal N(alpha)-acetyl-L-alanyl-[ribosomal protein bS18] + CoA + H(+)</text>
        <dbReference type="Rhea" id="RHEA:43756"/>
        <dbReference type="Rhea" id="RHEA-COMP:10676"/>
        <dbReference type="Rhea" id="RHEA-COMP:10677"/>
        <dbReference type="ChEBI" id="CHEBI:15378"/>
        <dbReference type="ChEBI" id="CHEBI:57287"/>
        <dbReference type="ChEBI" id="CHEBI:57288"/>
        <dbReference type="ChEBI" id="CHEBI:64718"/>
        <dbReference type="ChEBI" id="CHEBI:83683"/>
        <dbReference type="EC" id="2.3.1.266"/>
    </reaction>
</comment>
<feature type="domain" description="N-acetyltransferase" evidence="6">
    <location>
        <begin position="11"/>
        <end position="156"/>
    </location>
</feature>
<dbReference type="PANTHER" id="PTHR43420">
    <property type="entry name" value="ACETYLTRANSFERASE"/>
    <property type="match status" value="1"/>
</dbReference>
<feature type="active site" description="Proton acceptor" evidence="5">
    <location>
        <position position="112"/>
    </location>
</feature>
<keyword evidence="2 5" id="KW-0963">Cytoplasm</keyword>
<dbReference type="InterPro" id="IPR000182">
    <property type="entry name" value="GNAT_dom"/>
</dbReference>
<dbReference type="OrthoDB" id="9796919at2"/>
<dbReference type="InterPro" id="IPR006464">
    <property type="entry name" value="AcTrfase_RimI/Ard1"/>
</dbReference>
<proteinExistence type="inferred from homology"/>
<dbReference type="EC" id="2.3.1.266" evidence="5"/>
<comment type="function">
    <text evidence="5">Acetylates the N-terminal alanine of ribosomal protein bS18.</text>
</comment>
<evidence type="ECO:0000259" key="6">
    <source>
        <dbReference type="PROSITE" id="PS51186"/>
    </source>
</evidence>
<comment type="caution">
    <text evidence="7">The sequence shown here is derived from an EMBL/GenBank/DDBJ whole genome shotgun (WGS) entry which is preliminary data.</text>
</comment>
<feature type="active site" description="Proton donor" evidence="5">
    <location>
        <position position="124"/>
    </location>
</feature>
<reference evidence="7 8" key="1">
    <citation type="submission" date="2019-02" db="EMBL/GenBank/DDBJ databases">
        <title>WGS of Pseudoxanthomonas species novum from clinical isolates.</title>
        <authorList>
            <person name="Bernier A.-M."/>
            <person name="Bernard K."/>
            <person name="Vachon A."/>
        </authorList>
    </citation>
    <scope>NUCLEOTIDE SEQUENCE [LARGE SCALE GENOMIC DNA]</scope>
    <source>
        <strain evidence="7 8">NML171200</strain>
    </source>
</reference>
<dbReference type="SUPFAM" id="SSF55729">
    <property type="entry name" value="Acyl-CoA N-acyltransferases (Nat)"/>
    <property type="match status" value="1"/>
</dbReference>
<organism evidence="7 8">
    <name type="scientific">Pseudoxanthomonas winnipegensis</name>
    <dbReference type="NCBI Taxonomy" id="2480810"/>
    <lineage>
        <taxon>Bacteria</taxon>
        <taxon>Pseudomonadati</taxon>
        <taxon>Pseudomonadota</taxon>
        <taxon>Gammaproteobacteria</taxon>
        <taxon>Lysobacterales</taxon>
        <taxon>Lysobacteraceae</taxon>
        <taxon>Pseudoxanthomonas</taxon>
    </lineage>
</organism>
<dbReference type="HAMAP" id="MF_02210">
    <property type="entry name" value="RimI"/>
    <property type="match status" value="1"/>
</dbReference>
<dbReference type="GO" id="GO:0008999">
    <property type="term" value="F:protein-N-terminal-alanine acetyltransferase activity"/>
    <property type="evidence" value="ECO:0007669"/>
    <property type="project" value="UniProtKB-UniRule"/>
</dbReference>
<keyword evidence="4 5" id="KW-0012">Acyltransferase</keyword>
<dbReference type="AlphaFoldDB" id="A0A4V2HDS0"/>
<evidence type="ECO:0000313" key="8">
    <source>
        <dbReference type="Proteomes" id="UP000292627"/>
    </source>
</evidence>
<dbReference type="InterPro" id="IPR050680">
    <property type="entry name" value="YpeA/RimI_acetyltransf"/>
</dbReference>
<dbReference type="CDD" id="cd04301">
    <property type="entry name" value="NAT_SF"/>
    <property type="match status" value="1"/>
</dbReference>